<dbReference type="STRING" id="588581.Cpap_3336"/>
<protein>
    <submittedName>
        <fullName evidence="1">Uncharacterized protein</fullName>
    </submittedName>
</protein>
<dbReference type="RefSeq" id="WP_004616950.1">
    <property type="nucleotide sequence ID" value="NZ_ACXX02000002.1"/>
</dbReference>
<sequence length="50" mass="6017">MNEFIFRSIIESWANCEQSGISKDIKEPQKLITEDELRKHMEKKRAFVDF</sequence>
<evidence type="ECO:0000313" key="2">
    <source>
        <dbReference type="Proteomes" id="UP000003860"/>
    </source>
</evidence>
<dbReference type="AlphaFoldDB" id="F1T8S7"/>
<dbReference type="EMBL" id="ACXX02000002">
    <property type="protein sequence ID" value="EGD48909.1"/>
    <property type="molecule type" value="Genomic_DNA"/>
</dbReference>
<keyword evidence="2" id="KW-1185">Reference proteome</keyword>
<dbReference type="Proteomes" id="UP000003860">
    <property type="component" value="Unassembled WGS sequence"/>
</dbReference>
<evidence type="ECO:0000313" key="1">
    <source>
        <dbReference type="EMBL" id="EGD48909.1"/>
    </source>
</evidence>
<proteinExistence type="predicted"/>
<organism evidence="1 2">
    <name type="scientific">Ruminiclostridium papyrosolvens DSM 2782</name>
    <dbReference type="NCBI Taxonomy" id="588581"/>
    <lineage>
        <taxon>Bacteria</taxon>
        <taxon>Bacillati</taxon>
        <taxon>Bacillota</taxon>
        <taxon>Clostridia</taxon>
        <taxon>Eubacteriales</taxon>
        <taxon>Oscillospiraceae</taxon>
        <taxon>Ruminiclostridium</taxon>
    </lineage>
</organism>
<name>F1T8S7_9FIRM</name>
<reference evidence="1" key="1">
    <citation type="submission" date="2009-07" db="EMBL/GenBank/DDBJ databases">
        <authorList>
            <consortium name="US DOE Joint Genome Institute (JGI-PGF)"/>
            <person name="Lucas S."/>
            <person name="Copeland A."/>
            <person name="Lapidus A."/>
            <person name="Glavina del Rio T."/>
            <person name="Tice H."/>
            <person name="Bruce D."/>
            <person name="Goodwin L."/>
            <person name="Pitluck S."/>
            <person name="Larimer F."/>
            <person name="Land M.L."/>
            <person name="Mouttaki H."/>
            <person name="He Z."/>
            <person name="Zhou J."/>
            <person name="Hemme C.L."/>
        </authorList>
    </citation>
    <scope>NUCLEOTIDE SEQUENCE [LARGE SCALE GENOMIC DNA]</scope>
    <source>
        <strain evidence="1">DSM 2782</strain>
    </source>
</reference>
<comment type="caution">
    <text evidence="1">The sequence shown here is derived from an EMBL/GenBank/DDBJ whole genome shotgun (WGS) entry which is preliminary data.</text>
</comment>
<accession>F1T8S7</accession>
<reference evidence="1" key="2">
    <citation type="submission" date="2011-01" db="EMBL/GenBank/DDBJ databases">
        <title>The Non-contiguous Finished genome of Clostridium papyrosolvens.</title>
        <authorList>
            <person name="Lucas S."/>
            <person name="Copeland A."/>
            <person name="Lapidus A."/>
            <person name="Cheng J.-F."/>
            <person name="Goodwin L."/>
            <person name="Pitluck S."/>
            <person name="Misra M."/>
            <person name="Chertkov O."/>
            <person name="Detter J.C."/>
            <person name="Han C."/>
            <person name="Tapia R."/>
            <person name="Land M."/>
            <person name="Hauser L."/>
            <person name="Kyrpides N."/>
            <person name="Ivanova N."/>
            <person name="Pagani I."/>
            <person name="Mouttaki H."/>
            <person name="He Z."/>
            <person name="Zhou J."/>
            <person name="Hemme C.L."/>
            <person name="Woyke T."/>
        </authorList>
    </citation>
    <scope>NUCLEOTIDE SEQUENCE [LARGE SCALE GENOMIC DNA]</scope>
    <source>
        <strain evidence="1">DSM 2782</strain>
    </source>
</reference>
<gene>
    <name evidence="1" type="ORF">Cpap_3336</name>
</gene>